<name>A0A9D4GJK7_DREPO</name>
<evidence type="ECO:0000313" key="1">
    <source>
        <dbReference type="EMBL" id="KAH3818037.1"/>
    </source>
</evidence>
<comment type="caution">
    <text evidence="1">The sequence shown here is derived from an EMBL/GenBank/DDBJ whole genome shotgun (WGS) entry which is preliminary data.</text>
</comment>
<reference evidence="1" key="1">
    <citation type="journal article" date="2019" name="bioRxiv">
        <title>The Genome of the Zebra Mussel, Dreissena polymorpha: A Resource for Invasive Species Research.</title>
        <authorList>
            <person name="McCartney M.A."/>
            <person name="Auch B."/>
            <person name="Kono T."/>
            <person name="Mallez S."/>
            <person name="Zhang Y."/>
            <person name="Obille A."/>
            <person name="Becker A."/>
            <person name="Abrahante J.E."/>
            <person name="Garbe J."/>
            <person name="Badalamenti J.P."/>
            <person name="Herman A."/>
            <person name="Mangelson H."/>
            <person name="Liachko I."/>
            <person name="Sullivan S."/>
            <person name="Sone E.D."/>
            <person name="Koren S."/>
            <person name="Silverstein K.A.T."/>
            <person name="Beckman K.B."/>
            <person name="Gohl D.M."/>
        </authorList>
    </citation>
    <scope>NUCLEOTIDE SEQUENCE</scope>
    <source>
        <strain evidence="1">Duluth1</strain>
        <tissue evidence="1">Whole animal</tissue>
    </source>
</reference>
<keyword evidence="2" id="KW-1185">Reference proteome</keyword>
<accession>A0A9D4GJK7</accession>
<dbReference type="Proteomes" id="UP000828390">
    <property type="component" value="Unassembled WGS sequence"/>
</dbReference>
<protein>
    <submittedName>
        <fullName evidence="1">Uncharacterized protein</fullName>
    </submittedName>
</protein>
<reference evidence="1" key="2">
    <citation type="submission" date="2020-11" db="EMBL/GenBank/DDBJ databases">
        <authorList>
            <person name="McCartney M.A."/>
            <person name="Auch B."/>
            <person name="Kono T."/>
            <person name="Mallez S."/>
            <person name="Becker A."/>
            <person name="Gohl D.M."/>
            <person name="Silverstein K.A.T."/>
            <person name="Koren S."/>
            <person name="Bechman K.B."/>
            <person name="Herman A."/>
            <person name="Abrahante J.E."/>
            <person name="Garbe J."/>
        </authorList>
    </citation>
    <scope>NUCLEOTIDE SEQUENCE</scope>
    <source>
        <strain evidence="1">Duluth1</strain>
        <tissue evidence="1">Whole animal</tissue>
    </source>
</reference>
<dbReference type="EMBL" id="JAIWYP010000005">
    <property type="protein sequence ID" value="KAH3818037.1"/>
    <property type="molecule type" value="Genomic_DNA"/>
</dbReference>
<evidence type="ECO:0000313" key="2">
    <source>
        <dbReference type="Proteomes" id="UP000828390"/>
    </source>
</evidence>
<sequence length="64" mass="7115">MLVKLDHCDRHGHKCLQLGVGPSGQVTMDTDNVSEDCNSSDIDVERVSSDDEDIRRRMLAEGDI</sequence>
<organism evidence="1 2">
    <name type="scientific">Dreissena polymorpha</name>
    <name type="common">Zebra mussel</name>
    <name type="synonym">Mytilus polymorpha</name>
    <dbReference type="NCBI Taxonomy" id="45954"/>
    <lineage>
        <taxon>Eukaryota</taxon>
        <taxon>Metazoa</taxon>
        <taxon>Spiralia</taxon>
        <taxon>Lophotrochozoa</taxon>
        <taxon>Mollusca</taxon>
        <taxon>Bivalvia</taxon>
        <taxon>Autobranchia</taxon>
        <taxon>Heteroconchia</taxon>
        <taxon>Euheterodonta</taxon>
        <taxon>Imparidentia</taxon>
        <taxon>Neoheterodontei</taxon>
        <taxon>Myida</taxon>
        <taxon>Dreissenoidea</taxon>
        <taxon>Dreissenidae</taxon>
        <taxon>Dreissena</taxon>
    </lineage>
</organism>
<dbReference type="AlphaFoldDB" id="A0A9D4GJK7"/>
<proteinExistence type="predicted"/>
<gene>
    <name evidence="1" type="ORF">DPMN_119624</name>
</gene>